<evidence type="ECO:0008006" key="4">
    <source>
        <dbReference type="Google" id="ProtNLM"/>
    </source>
</evidence>
<reference evidence="2 3" key="1">
    <citation type="submission" date="2019-01" db="EMBL/GenBank/DDBJ databases">
        <title>Sequencing of cultivated peanut Arachis hypogaea provides insights into genome evolution and oil improvement.</title>
        <authorList>
            <person name="Chen X."/>
        </authorList>
    </citation>
    <scope>NUCLEOTIDE SEQUENCE [LARGE SCALE GENOMIC DNA]</scope>
    <source>
        <strain evidence="3">cv. Fuhuasheng</strain>
        <tissue evidence="2">Leaves</tissue>
    </source>
</reference>
<accession>A0A445EF75</accession>
<proteinExistence type="predicted"/>
<gene>
    <name evidence="2" type="ORF">Ahy_A02g008800</name>
</gene>
<dbReference type="PANTHER" id="PTHR33240">
    <property type="entry name" value="OS08G0508500 PROTEIN"/>
    <property type="match status" value="1"/>
</dbReference>
<keyword evidence="3" id="KW-1185">Reference proteome</keyword>
<dbReference type="EMBL" id="SDMP01000002">
    <property type="protein sequence ID" value="RYR74170.1"/>
    <property type="molecule type" value="Genomic_DNA"/>
</dbReference>
<dbReference type="Proteomes" id="UP000289738">
    <property type="component" value="Chromosome A02"/>
</dbReference>
<evidence type="ECO:0000313" key="3">
    <source>
        <dbReference type="Proteomes" id="UP000289738"/>
    </source>
</evidence>
<evidence type="ECO:0000256" key="1">
    <source>
        <dbReference type="SAM" id="MobiDB-lite"/>
    </source>
</evidence>
<dbReference type="AlphaFoldDB" id="A0A445EF75"/>
<dbReference type="PANTHER" id="PTHR33240:SF8">
    <property type="entry name" value="OS03G0439900 PROTEIN"/>
    <property type="match status" value="1"/>
</dbReference>
<sequence>MRRKLLNVYIPDLAYLAEKVRQTELMKKEKEKHRTEQRSKSKPFTRKEKIAYVTMEYSEEEIDFETEVDLAELKKGHPYSQVRSVYPKTGDGLLDFLVQQKIKDRNVFLCPRCNAVFDAEAAAIFEKERMKKELAHREEQTHFQRRDHLYRCNPQWGHQAPSRNQYAAYRGQARGYTRGRGGRRSFNQNKKLQIDTGKKASKGATPSVHSRIIFPSDGETYPKEIPSPAKMEKWKAVAHSSGIDKHKDVDVDEEYFDEGDDDMVGTILIIPTEYLGECESNPDEDYDQEDEEAFYFIRIEDEPGFFPRPTERQMSHLCPLHIVAVVNGFKINKVLIDGGAAISLLPERMLGKVGKHFEELVPTNIAVTDFSGNSTPAKGLVTLMVKVGSSERHSCHQRLVNNALLGRDWIYGVGVVPVHQSVLLWTKEGKPEIVKADSSLYVEQMHVDFRIYNRKLKPLNIDRSLNSYNCEGCYLTSEGLSVKLRYPDMPFEPTGWDCLS</sequence>
<organism evidence="2 3">
    <name type="scientific">Arachis hypogaea</name>
    <name type="common">Peanut</name>
    <dbReference type="NCBI Taxonomy" id="3818"/>
    <lineage>
        <taxon>Eukaryota</taxon>
        <taxon>Viridiplantae</taxon>
        <taxon>Streptophyta</taxon>
        <taxon>Embryophyta</taxon>
        <taxon>Tracheophyta</taxon>
        <taxon>Spermatophyta</taxon>
        <taxon>Magnoliopsida</taxon>
        <taxon>eudicotyledons</taxon>
        <taxon>Gunneridae</taxon>
        <taxon>Pentapetalae</taxon>
        <taxon>rosids</taxon>
        <taxon>fabids</taxon>
        <taxon>Fabales</taxon>
        <taxon>Fabaceae</taxon>
        <taxon>Papilionoideae</taxon>
        <taxon>50 kb inversion clade</taxon>
        <taxon>dalbergioids sensu lato</taxon>
        <taxon>Dalbergieae</taxon>
        <taxon>Pterocarpus clade</taxon>
        <taxon>Arachis</taxon>
    </lineage>
</organism>
<evidence type="ECO:0000313" key="2">
    <source>
        <dbReference type="EMBL" id="RYR74170.1"/>
    </source>
</evidence>
<dbReference type="SUPFAM" id="SSF50630">
    <property type="entry name" value="Acid proteases"/>
    <property type="match status" value="1"/>
</dbReference>
<dbReference type="InterPro" id="IPR021109">
    <property type="entry name" value="Peptidase_aspartic_dom_sf"/>
</dbReference>
<feature type="region of interest" description="Disordered" evidence="1">
    <location>
        <begin position="196"/>
        <end position="221"/>
    </location>
</feature>
<comment type="caution">
    <text evidence="2">The sequence shown here is derived from an EMBL/GenBank/DDBJ whole genome shotgun (WGS) entry which is preliminary data.</text>
</comment>
<name>A0A445EF75_ARAHY</name>
<protein>
    <recommendedName>
        <fullName evidence="4">Peptidase A2 domain-containing protein</fullName>
    </recommendedName>
</protein>